<dbReference type="PROSITE" id="PS50206">
    <property type="entry name" value="RHODANESE_3"/>
    <property type="match status" value="1"/>
</dbReference>
<evidence type="ECO:0000259" key="1">
    <source>
        <dbReference type="PROSITE" id="PS50206"/>
    </source>
</evidence>
<dbReference type="InterPro" id="IPR036873">
    <property type="entry name" value="Rhodanese-like_dom_sf"/>
</dbReference>
<dbReference type="Proteomes" id="UP000323300">
    <property type="component" value="Unassembled WGS sequence"/>
</dbReference>
<evidence type="ECO:0000313" key="2">
    <source>
        <dbReference type="EMBL" id="SFK35765.1"/>
    </source>
</evidence>
<keyword evidence="3" id="KW-1185">Reference proteome</keyword>
<dbReference type="GO" id="GO:0004792">
    <property type="term" value="F:thiosulfate-cyanide sulfurtransferase activity"/>
    <property type="evidence" value="ECO:0007669"/>
    <property type="project" value="TreeGrafter"/>
</dbReference>
<dbReference type="Gene3D" id="3.40.250.10">
    <property type="entry name" value="Rhodanese-like domain"/>
    <property type="match status" value="1"/>
</dbReference>
<dbReference type="SUPFAM" id="SSF52821">
    <property type="entry name" value="Rhodanese/Cell cycle control phosphatase"/>
    <property type="match status" value="1"/>
</dbReference>
<dbReference type="PANTHER" id="PTHR44086">
    <property type="entry name" value="THIOSULFATE SULFURTRANSFERASE RDL2, MITOCHONDRIAL-RELATED"/>
    <property type="match status" value="1"/>
</dbReference>
<evidence type="ECO:0000313" key="3">
    <source>
        <dbReference type="Proteomes" id="UP000323300"/>
    </source>
</evidence>
<dbReference type="SMART" id="SM00450">
    <property type="entry name" value="RHOD"/>
    <property type="match status" value="1"/>
</dbReference>
<organism evidence="2 3">
    <name type="scientific">Neomesorhizobium albiziae</name>
    <dbReference type="NCBI Taxonomy" id="335020"/>
    <lineage>
        <taxon>Bacteria</taxon>
        <taxon>Pseudomonadati</taxon>
        <taxon>Pseudomonadota</taxon>
        <taxon>Alphaproteobacteria</taxon>
        <taxon>Hyphomicrobiales</taxon>
        <taxon>Phyllobacteriaceae</taxon>
        <taxon>Neomesorhizobium</taxon>
    </lineage>
</organism>
<feature type="domain" description="Rhodanese" evidence="1">
    <location>
        <begin position="29"/>
        <end position="126"/>
    </location>
</feature>
<sequence length="133" mass="14548">MKKGYKALLAEANAEVEAISPQEAAKLAGDDNVVLVDIREAAELDNEGRIAGAKNMPRGVLEFWIDPESPYHRPVFAYGKTFVFFCAGGWRSALTAKMAQDMGLTPVKHIEGGFTAWKEAGLPVETRPKPERS</sequence>
<dbReference type="InterPro" id="IPR001763">
    <property type="entry name" value="Rhodanese-like_dom"/>
</dbReference>
<dbReference type="OrthoDB" id="9807812at2"/>
<reference evidence="2 3" key="1">
    <citation type="submission" date="2016-10" db="EMBL/GenBank/DDBJ databases">
        <authorList>
            <person name="Varghese N."/>
            <person name="Submissions S."/>
        </authorList>
    </citation>
    <scope>NUCLEOTIDE SEQUENCE [LARGE SCALE GENOMIC DNA]</scope>
    <source>
        <strain evidence="2 3">DSM 21822</strain>
    </source>
</reference>
<keyword evidence="2" id="KW-0808">Transferase</keyword>
<dbReference type="EMBL" id="FOSL01000005">
    <property type="protein sequence ID" value="SFK35765.1"/>
    <property type="molecule type" value="Genomic_DNA"/>
</dbReference>
<proteinExistence type="predicted"/>
<dbReference type="PANTHER" id="PTHR44086:SF13">
    <property type="entry name" value="THIOSULFATE SULFURTRANSFERASE PSPE"/>
    <property type="match status" value="1"/>
</dbReference>
<dbReference type="AlphaFoldDB" id="A0A1I3YVE6"/>
<accession>A0A1I3YVE6</accession>
<dbReference type="CDD" id="cd01447">
    <property type="entry name" value="Polysulfide_ST"/>
    <property type="match status" value="1"/>
</dbReference>
<name>A0A1I3YVE6_9HYPH</name>
<gene>
    <name evidence="2" type="ORF">SAMN04488498_105192</name>
</gene>
<dbReference type="RefSeq" id="WP_149760216.1">
    <property type="nucleotide sequence ID" value="NZ_BSPE01000056.1"/>
</dbReference>
<dbReference type="Pfam" id="PF00581">
    <property type="entry name" value="Rhodanese"/>
    <property type="match status" value="1"/>
</dbReference>
<protein>
    <submittedName>
        <fullName evidence="2">Rhodanese-related sulfurtransferase</fullName>
    </submittedName>
</protein>